<accession>A0A1E7FN78</accession>
<protein>
    <submittedName>
        <fullName evidence="3">Uncharacterized protein</fullName>
    </submittedName>
</protein>
<evidence type="ECO:0000313" key="3">
    <source>
        <dbReference type="EMBL" id="OEU19596.1"/>
    </source>
</evidence>
<feature type="region of interest" description="Disordered" evidence="2">
    <location>
        <begin position="153"/>
        <end position="243"/>
    </location>
</feature>
<evidence type="ECO:0000256" key="2">
    <source>
        <dbReference type="SAM" id="MobiDB-lite"/>
    </source>
</evidence>
<dbReference type="Proteomes" id="UP000095751">
    <property type="component" value="Unassembled WGS sequence"/>
</dbReference>
<organism evidence="3 4">
    <name type="scientific">Fragilariopsis cylindrus CCMP1102</name>
    <dbReference type="NCBI Taxonomy" id="635003"/>
    <lineage>
        <taxon>Eukaryota</taxon>
        <taxon>Sar</taxon>
        <taxon>Stramenopiles</taxon>
        <taxon>Ochrophyta</taxon>
        <taxon>Bacillariophyta</taxon>
        <taxon>Bacillariophyceae</taxon>
        <taxon>Bacillariophycidae</taxon>
        <taxon>Bacillariales</taxon>
        <taxon>Bacillariaceae</taxon>
        <taxon>Fragilariopsis</taxon>
    </lineage>
</organism>
<feature type="compositionally biased region" description="Polar residues" evidence="2">
    <location>
        <begin position="269"/>
        <end position="294"/>
    </location>
</feature>
<feature type="region of interest" description="Disordered" evidence="2">
    <location>
        <begin position="260"/>
        <end position="294"/>
    </location>
</feature>
<reference evidence="3 4" key="1">
    <citation type="submission" date="2016-09" db="EMBL/GenBank/DDBJ databases">
        <title>Extensive genetic diversity and differential bi-allelic expression allows diatom success in the polar Southern Ocean.</title>
        <authorList>
            <consortium name="DOE Joint Genome Institute"/>
            <person name="Mock T."/>
            <person name="Otillar R.P."/>
            <person name="Strauss J."/>
            <person name="Dupont C."/>
            <person name="Frickenhaus S."/>
            <person name="Maumus F."/>
            <person name="Mcmullan M."/>
            <person name="Sanges R."/>
            <person name="Schmutz J."/>
            <person name="Toseland A."/>
            <person name="Valas R."/>
            <person name="Veluchamy A."/>
            <person name="Ward B.J."/>
            <person name="Allen A."/>
            <person name="Barry K."/>
            <person name="Falciatore A."/>
            <person name="Ferrante M."/>
            <person name="Fortunato A.E."/>
            <person name="Gloeckner G."/>
            <person name="Gruber A."/>
            <person name="Hipkin R."/>
            <person name="Janech M."/>
            <person name="Kroth P."/>
            <person name="Leese F."/>
            <person name="Lindquist E."/>
            <person name="Lyon B.R."/>
            <person name="Martin J."/>
            <person name="Mayer C."/>
            <person name="Parker M."/>
            <person name="Quesneville H."/>
            <person name="Raymond J."/>
            <person name="Uhlig C."/>
            <person name="Valentin K.U."/>
            <person name="Worden A.Z."/>
            <person name="Armbrust E.V."/>
            <person name="Bowler C."/>
            <person name="Green B."/>
            <person name="Moulton V."/>
            <person name="Van Oosterhout C."/>
            <person name="Grigoriev I."/>
        </authorList>
    </citation>
    <scope>NUCLEOTIDE SEQUENCE [LARGE SCALE GENOMIC DNA]</scope>
    <source>
        <strain evidence="3 4">CCMP1102</strain>
    </source>
</reference>
<name>A0A1E7FN78_9STRA</name>
<dbReference type="InParanoid" id="A0A1E7FN78"/>
<evidence type="ECO:0000313" key="4">
    <source>
        <dbReference type="Proteomes" id="UP000095751"/>
    </source>
</evidence>
<feature type="compositionally biased region" description="Acidic residues" evidence="2">
    <location>
        <begin position="214"/>
        <end position="241"/>
    </location>
</feature>
<dbReference type="KEGG" id="fcy:FRACYDRAFT_235656"/>
<evidence type="ECO:0000256" key="1">
    <source>
        <dbReference type="SAM" id="Coils"/>
    </source>
</evidence>
<feature type="coiled-coil region" evidence="1">
    <location>
        <begin position="354"/>
        <end position="388"/>
    </location>
</feature>
<sequence length="1052" mass="119939">MPMSPPRGGRTVPTDFIPYDGIKEEEIEALKLVFRLDGSNPYKDDPFNIKPFMPMTRYEEADHQSHLVILHDEELEVDQKYIAIENLIKQMFSTQHAWTPPTWTPRSRYHYAQPLHTILHQTEPQYKRRGKAPRIVESPPQIQLLKDLAEETELDSSDTGSAWTVKQAKQRAKRARERDGRNTSRSKAKQRLANSKSPQKLPKEVQDISSLFDSEAEESEVEKEDELDDDTVKEEMDDTKEEMDATIDRLEQQEEVYLREQEETKSEVLNDSNHTPSVLGTDSNNDSSRLGSRSSIDLEDMIDKRMEEMMNRKMEVRYKEMEVRNTQEHLDSITRMMRMEESAGNQMRITKMMLQDAESKLMELTSKIDEVTNRIDEATTTIAEVDTATSVLADHLEAAQIAMQLITTSRQLTAGEAVAMRLGAKKLAQKLTDHTDALVQDLQNHKDALSQDLQWSPEELDPTRIKTALKDAIAQIKSARDSTTLGLSDMAQSINRESRKNIIVENRTQSLATKTELSKFTKKATDDMLITLAMIEDQSKAAITSLVDGPDFRQIIQDQIKAYIKTFPQEMSDTLMDFALDFFKDNDTIDHHIREVASSATDIEHITNQLEREIDGIATKWMNTNVGDITNNLGKEVDRIATEWMHTNRKKKPYNETMGEDDIGTGDTGTGDTGKYKGLFPEANRSFQQEQAARKARQAEEAALAETKRLGHISKSITRFGTMQMHKHCIPAKTMVTMDQAKQLYNEMYDDCLIETYPLTKLKHLSPTGSCLPPMHNETDNTISTISHAIMRRLKVIIPITNLAMLDILSPFDEERNGYGALYAIMRRTCTFMKPTTQGWGPTWTKTMTPSAYVVELQASVATHEMRHNTTYSDVQQSQEMLHQALQSYNTSIATKLSGDFNQWILAHPKKPLPNTWKTTGLADLFADYPNTSNNKINTLSINTFDGKPKENGYSREGSQRYSLRNKKQCACCKMAGHSIGDQICRIGAQISHATKFATTNKETYDTNADKYYKSNRPVMINRVMRSLPTYASDETIREECEEWTKDDEEEE</sequence>
<dbReference type="EMBL" id="KV784355">
    <property type="protein sequence ID" value="OEU19596.1"/>
    <property type="molecule type" value="Genomic_DNA"/>
</dbReference>
<keyword evidence="1" id="KW-0175">Coiled coil</keyword>
<gene>
    <name evidence="3" type="ORF">FRACYDRAFT_235656</name>
</gene>
<dbReference type="AlphaFoldDB" id="A0A1E7FN78"/>
<proteinExistence type="predicted"/>
<keyword evidence="4" id="KW-1185">Reference proteome</keyword>
<dbReference type="OrthoDB" id="56378at2759"/>